<feature type="domain" description="Major facilitator superfamily (MFS) profile" evidence="5">
    <location>
        <begin position="17"/>
        <end position="408"/>
    </location>
</feature>
<evidence type="ECO:0000313" key="6">
    <source>
        <dbReference type="EMBL" id="RJF82148.1"/>
    </source>
</evidence>
<dbReference type="InterPro" id="IPR036259">
    <property type="entry name" value="MFS_trans_sf"/>
</dbReference>
<comment type="caution">
    <text evidence="6">The sequence shown here is derived from an EMBL/GenBank/DDBJ whole genome shotgun (WGS) entry which is preliminary data.</text>
</comment>
<dbReference type="PANTHER" id="PTHR11360">
    <property type="entry name" value="MONOCARBOXYLATE TRANSPORTER"/>
    <property type="match status" value="1"/>
</dbReference>
<dbReference type="InterPro" id="IPR011701">
    <property type="entry name" value="MFS"/>
</dbReference>
<dbReference type="InterPro" id="IPR020846">
    <property type="entry name" value="MFS_dom"/>
</dbReference>
<feature type="transmembrane region" description="Helical" evidence="4">
    <location>
        <begin position="55"/>
        <end position="77"/>
    </location>
</feature>
<evidence type="ECO:0000259" key="5">
    <source>
        <dbReference type="PROSITE" id="PS50850"/>
    </source>
</evidence>
<feature type="transmembrane region" description="Helical" evidence="4">
    <location>
        <begin position="174"/>
        <end position="195"/>
    </location>
</feature>
<sequence>MTTTTPAREPAPSWRTPALVVVCGCLISMLAFGPRSSMGLFIGPVSEAHGWGRDVFALAMAFQNILWGVGGPFAGALTDRYGPAPVLAGGGLLYAAGLALMPYAQTSTELYLTAGVLIGLGLSGASFGIVIAGFTRLLPAEKRTWSIGIATAAGSMGQFLFAPMGQAFIAGFGWQTALLLLAGSMLLVPLLAGVFPGPRGMASSGAPAVTGANIGYVAAVRQAFQHRSYVLLVAGFFVCGFQLAFITTHLPPYLTAAGISPSLAAWALALIGLFNVIGSYSSGVLAGKVSKRYLLCANYCSRGVATAAFVLLPISPVTVIAYSAVMGLLWLSTVPPTSGLVAVMFGTRYMGTLYGFAFFSHQVGGFLGVWLGGVLYERTGSYDIVWWLSVALAMFATLINLPIVERPAPSLAASEAKA</sequence>
<evidence type="ECO:0000256" key="3">
    <source>
        <dbReference type="ARBA" id="ARBA00023136"/>
    </source>
</evidence>
<evidence type="ECO:0000256" key="4">
    <source>
        <dbReference type="SAM" id="Phobius"/>
    </source>
</evidence>
<dbReference type="CDD" id="cd17355">
    <property type="entry name" value="MFS_YcxA_like"/>
    <property type="match status" value="1"/>
</dbReference>
<reference evidence="6 7" key="1">
    <citation type="submission" date="2018-09" db="EMBL/GenBank/DDBJ databases">
        <authorList>
            <person name="Zhu H."/>
        </authorList>
    </citation>
    <scope>NUCLEOTIDE SEQUENCE [LARGE SCALE GENOMIC DNA]</scope>
    <source>
        <strain evidence="6 7">K2W22B-5</strain>
    </source>
</reference>
<organism evidence="6 7">
    <name type="scientific">Azospirillum cavernae</name>
    <dbReference type="NCBI Taxonomy" id="2320860"/>
    <lineage>
        <taxon>Bacteria</taxon>
        <taxon>Pseudomonadati</taxon>
        <taxon>Pseudomonadota</taxon>
        <taxon>Alphaproteobacteria</taxon>
        <taxon>Rhodospirillales</taxon>
        <taxon>Azospirillaceae</taxon>
        <taxon>Azospirillum</taxon>
    </lineage>
</organism>
<feature type="transmembrane region" description="Helical" evidence="4">
    <location>
        <begin position="384"/>
        <end position="404"/>
    </location>
</feature>
<evidence type="ECO:0000313" key="7">
    <source>
        <dbReference type="Proteomes" id="UP000283458"/>
    </source>
</evidence>
<feature type="transmembrane region" description="Helical" evidence="4">
    <location>
        <begin position="84"/>
        <end position="104"/>
    </location>
</feature>
<feature type="transmembrane region" description="Helical" evidence="4">
    <location>
        <begin position="263"/>
        <end position="286"/>
    </location>
</feature>
<dbReference type="Proteomes" id="UP000283458">
    <property type="component" value="Unassembled WGS sequence"/>
</dbReference>
<proteinExistence type="predicted"/>
<keyword evidence="2 4" id="KW-1133">Transmembrane helix</keyword>
<accession>A0A418VYA4</accession>
<keyword evidence="1 4" id="KW-0812">Transmembrane</keyword>
<dbReference type="RefSeq" id="WP_119832228.1">
    <property type="nucleotide sequence ID" value="NZ_QYUL01000002.1"/>
</dbReference>
<gene>
    <name evidence="6" type="ORF">D3877_18990</name>
</gene>
<protein>
    <submittedName>
        <fullName evidence="6">MFS transporter</fullName>
    </submittedName>
</protein>
<evidence type="ECO:0000256" key="2">
    <source>
        <dbReference type="ARBA" id="ARBA00022989"/>
    </source>
</evidence>
<dbReference type="EMBL" id="QYUL01000002">
    <property type="protein sequence ID" value="RJF82148.1"/>
    <property type="molecule type" value="Genomic_DNA"/>
</dbReference>
<dbReference type="InterPro" id="IPR050327">
    <property type="entry name" value="Proton-linked_MCT"/>
</dbReference>
<feature type="transmembrane region" description="Helical" evidence="4">
    <location>
        <begin position="144"/>
        <end position="162"/>
    </location>
</feature>
<dbReference type="SUPFAM" id="SSF103473">
    <property type="entry name" value="MFS general substrate transporter"/>
    <property type="match status" value="1"/>
</dbReference>
<dbReference type="AlphaFoldDB" id="A0A418VYA4"/>
<keyword evidence="3 4" id="KW-0472">Membrane</keyword>
<name>A0A418VYA4_9PROT</name>
<feature type="transmembrane region" description="Helical" evidence="4">
    <location>
        <begin position="352"/>
        <end position="372"/>
    </location>
</feature>
<evidence type="ECO:0000256" key="1">
    <source>
        <dbReference type="ARBA" id="ARBA00022692"/>
    </source>
</evidence>
<dbReference type="Gene3D" id="1.20.1250.20">
    <property type="entry name" value="MFS general substrate transporter like domains"/>
    <property type="match status" value="2"/>
</dbReference>
<feature type="transmembrane region" description="Helical" evidence="4">
    <location>
        <begin position="229"/>
        <end position="251"/>
    </location>
</feature>
<dbReference type="Pfam" id="PF07690">
    <property type="entry name" value="MFS_1"/>
    <property type="match status" value="1"/>
</dbReference>
<feature type="transmembrane region" description="Helical" evidence="4">
    <location>
        <begin position="18"/>
        <end position="35"/>
    </location>
</feature>
<dbReference type="OrthoDB" id="146345at2"/>
<dbReference type="PROSITE" id="PS50850">
    <property type="entry name" value="MFS"/>
    <property type="match status" value="1"/>
</dbReference>
<dbReference type="PANTHER" id="PTHR11360:SF284">
    <property type="entry name" value="EG:103B4.3 PROTEIN-RELATED"/>
    <property type="match status" value="1"/>
</dbReference>
<feature type="transmembrane region" description="Helical" evidence="4">
    <location>
        <begin position="110"/>
        <end position="132"/>
    </location>
</feature>
<dbReference type="GO" id="GO:0022857">
    <property type="term" value="F:transmembrane transporter activity"/>
    <property type="evidence" value="ECO:0007669"/>
    <property type="project" value="InterPro"/>
</dbReference>
<keyword evidence="7" id="KW-1185">Reference proteome</keyword>